<reference evidence="2" key="1">
    <citation type="submission" date="2022-11" db="UniProtKB">
        <authorList>
            <consortium name="WormBaseParasite"/>
        </authorList>
    </citation>
    <scope>IDENTIFICATION</scope>
</reference>
<evidence type="ECO:0000313" key="1">
    <source>
        <dbReference type="Proteomes" id="UP000887579"/>
    </source>
</evidence>
<proteinExistence type="predicted"/>
<protein>
    <submittedName>
        <fullName evidence="2">Uncharacterized protein</fullName>
    </submittedName>
</protein>
<evidence type="ECO:0000313" key="2">
    <source>
        <dbReference type="WBParaSite" id="ES5_v2.g20576.t1"/>
    </source>
</evidence>
<accession>A0AC34FT25</accession>
<sequence>MKLVVALHQLNPFEFPRQEDQDPQIPEISQFKSSQKLLNPNEEEFSLFANPNDLESVNTKMEKLKALCSVADDVKSNPSSNWQIATFSSYDRGIK</sequence>
<dbReference type="WBParaSite" id="ES5_v2.g20576.t1">
    <property type="protein sequence ID" value="ES5_v2.g20576.t1"/>
    <property type="gene ID" value="ES5_v2.g20576"/>
</dbReference>
<organism evidence="1 2">
    <name type="scientific">Panagrolaimus sp. ES5</name>
    <dbReference type="NCBI Taxonomy" id="591445"/>
    <lineage>
        <taxon>Eukaryota</taxon>
        <taxon>Metazoa</taxon>
        <taxon>Ecdysozoa</taxon>
        <taxon>Nematoda</taxon>
        <taxon>Chromadorea</taxon>
        <taxon>Rhabditida</taxon>
        <taxon>Tylenchina</taxon>
        <taxon>Panagrolaimomorpha</taxon>
        <taxon>Panagrolaimoidea</taxon>
        <taxon>Panagrolaimidae</taxon>
        <taxon>Panagrolaimus</taxon>
    </lineage>
</organism>
<dbReference type="Proteomes" id="UP000887579">
    <property type="component" value="Unplaced"/>
</dbReference>
<name>A0AC34FT25_9BILA</name>